<evidence type="ECO:0000313" key="4">
    <source>
        <dbReference type="EMBL" id="SDP47476.1"/>
    </source>
</evidence>
<dbReference type="InterPro" id="IPR022455">
    <property type="entry name" value="Methanol_oxidation_MoxJ"/>
</dbReference>
<evidence type="ECO:0000259" key="3">
    <source>
        <dbReference type="SMART" id="SM00062"/>
    </source>
</evidence>
<comment type="caution">
    <text evidence="4">The sequence shown here is derived from an EMBL/GenBank/DDBJ whole genome shotgun (WGS) entry which is preliminary data.</text>
</comment>
<dbReference type="Proteomes" id="UP000198795">
    <property type="component" value="Unassembled WGS sequence"/>
</dbReference>
<organism evidence="4 5">
    <name type="scientific">Filomicrobium insigne</name>
    <dbReference type="NCBI Taxonomy" id="418854"/>
    <lineage>
        <taxon>Bacteria</taxon>
        <taxon>Pseudomonadati</taxon>
        <taxon>Pseudomonadota</taxon>
        <taxon>Alphaproteobacteria</taxon>
        <taxon>Hyphomicrobiales</taxon>
        <taxon>Hyphomicrobiaceae</taxon>
        <taxon>Filomicrobium</taxon>
    </lineage>
</organism>
<dbReference type="Gene3D" id="3.40.190.10">
    <property type="entry name" value="Periplasmic binding protein-like II"/>
    <property type="match status" value="2"/>
</dbReference>
<keyword evidence="1 2" id="KW-0732">Signal</keyword>
<dbReference type="NCBIfam" id="TIGR03870">
    <property type="entry name" value="ABC_MoxJ"/>
    <property type="match status" value="1"/>
</dbReference>
<dbReference type="Pfam" id="PF00497">
    <property type="entry name" value="SBP_bac_3"/>
    <property type="match status" value="1"/>
</dbReference>
<evidence type="ECO:0000256" key="2">
    <source>
        <dbReference type="SAM" id="SignalP"/>
    </source>
</evidence>
<dbReference type="PANTHER" id="PTHR35936:SF17">
    <property type="entry name" value="ARGININE-BINDING EXTRACELLULAR PROTEIN ARTP"/>
    <property type="match status" value="1"/>
</dbReference>
<feature type="domain" description="Solute-binding protein family 3/N-terminal" evidence="3">
    <location>
        <begin position="46"/>
        <end position="285"/>
    </location>
</feature>
<sequence>MFRTKSFSRVECWLPGALALAVAVGAGFPVKAANTASQDIAPDPSILRVCAAANEHPYSTRDERGFENKIAKAIAEAMGRTPLFVWHNKPAIYLVRDKLNMHVCDVVMGVDTGDERVATSEPYYRAPYVFVERVESDLNITSWESPDLVKADKIGFVPGSPAQVMLTKLDLFNVHFNYMNSLTNFKSRRNQYTRIDPKRLIGEVADGTSDLAVAFAPEVARYVKANPKLKMVVIPDNNVRVDGEKVPHHFSQSIAVRKEDAALLDAINLAIEKARPQIREILTEEGIPLVETSSRS</sequence>
<feature type="signal peptide" evidence="2">
    <location>
        <begin position="1"/>
        <end position="32"/>
    </location>
</feature>
<name>A0A1H0T1L6_9HYPH</name>
<evidence type="ECO:0000313" key="5">
    <source>
        <dbReference type="Proteomes" id="UP000198795"/>
    </source>
</evidence>
<accession>A0A1H0T1L6</accession>
<protein>
    <submittedName>
        <fullName evidence="4">Amino acid ABC transporter substrate-binding protein, PAAT family</fullName>
    </submittedName>
</protein>
<dbReference type="EMBL" id="FNJC01000004">
    <property type="protein sequence ID" value="SDP47476.1"/>
    <property type="molecule type" value="Genomic_DNA"/>
</dbReference>
<dbReference type="SUPFAM" id="SSF53850">
    <property type="entry name" value="Periplasmic binding protein-like II"/>
    <property type="match status" value="1"/>
</dbReference>
<feature type="chain" id="PRO_5045940708" evidence="2">
    <location>
        <begin position="33"/>
        <end position="296"/>
    </location>
</feature>
<dbReference type="PANTHER" id="PTHR35936">
    <property type="entry name" value="MEMBRANE-BOUND LYTIC MUREIN TRANSGLYCOSYLASE F"/>
    <property type="match status" value="1"/>
</dbReference>
<dbReference type="SMART" id="SM00062">
    <property type="entry name" value="PBPb"/>
    <property type="match status" value="1"/>
</dbReference>
<evidence type="ECO:0000256" key="1">
    <source>
        <dbReference type="ARBA" id="ARBA00022729"/>
    </source>
</evidence>
<keyword evidence="5" id="KW-1185">Reference proteome</keyword>
<dbReference type="InterPro" id="IPR001638">
    <property type="entry name" value="Solute-binding_3/MltF_N"/>
</dbReference>
<proteinExistence type="predicted"/>
<gene>
    <name evidence="4" type="ORF">SAMN04488061_3112</name>
</gene>
<reference evidence="4 5" key="1">
    <citation type="submission" date="2016-10" db="EMBL/GenBank/DDBJ databases">
        <authorList>
            <person name="Varghese N."/>
            <person name="Submissions S."/>
        </authorList>
    </citation>
    <scope>NUCLEOTIDE SEQUENCE [LARGE SCALE GENOMIC DNA]</scope>
    <source>
        <strain evidence="4 5">CGMCC 1.6497</strain>
    </source>
</reference>
<dbReference type="RefSeq" id="WP_090230005.1">
    <property type="nucleotide sequence ID" value="NZ_FNJC01000004.1"/>
</dbReference>